<keyword evidence="6 7" id="KW-0472">Membrane</keyword>
<organism evidence="9 10">
    <name type="scientific">Alkalihalophilus lindianensis</name>
    <dbReference type="NCBI Taxonomy" id="1630542"/>
    <lineage>
        <taxon>Bacteria</taxon>
        <taxon>Bacillati</taxon>
        <taxon>Bacillota</taxon>
        <taxon>Bacilli</taxon>
        <taxon>Bacillales</taxon>
        <taxon>Bacillaceae</taxon>
        <taxon>Alkalihalophilus</taxon>
    </lineage>
</organism>
<proteinExistence type="predicted"/>
<dbReference type="InterPro" id="IPR011701">
    <property type="entry name" value="MFS"/>
</dbReference>
<keyword evidence="10" id="KW-1185">Reference proteome</keyword>
<evidence type="ECO:0000256" key="3">
    <source>
        <dbReference type="ARBA" id="ARBA00022475"/>
    </source>
</evidence>
<sequence>MGEASVVNEKEVQEVKVPSVFKEYRFVLLFLTLLVSSFSVSFFMVATNWYVVDYLGLEAMLGIVFFASSVPRLLFMLIGGVVADRISKAWVMFLSDFLKGVLLLGVIGFLFYDAYTIWPLVALAFVFGILDAFFWPASSAILPETVKEEQLTRANTVIDMTRQGSMIVGPLLAATMLAVGGYVLIFTITAVSLIMAGVIDLLIKKKMPEKREAVHSKGVQRKETMIQAIKGGLAYVRKSPFLLALMTSTIFLNFFFSGPLQLGVPLFSSRILNGDEVTYAFLNGGIAAGMLVGGVGVGLLNIQRKRGLISILAMSSLGLMFLGFSLSTTFISSMFFIILLGVAISVTNIPLIAVIQSHTKREYLGRVMSLTSFASMGLLPVSYLVTSLFLAIGIAIELIMLVSAVGLAVVCFIILFKAKALRTAD</sequence>
<dbReference type="Pfam" id="PF07690">
    <property type="entry name" value="MFS_1"/>
    <property type="match status" value="1"/>
</dbReference>
<accession>A0ABU3XE99</accession>
<feature type="transmembrane region" description="Helical" evidence="7">
    <location>
        <begin position="240"/>
        <end position="260"/>
    </location>
</feature>
<dbReference type="InterPro" id="IPR020846">
    <property type="entry name" value="MFS_dom"/>
</dbReference>
<feature type="transmembrane region" description="Helical" evidence="7">
    <location>
        <begin position="163"/>
        <end position="179"/>
    </location>
</feature>
<evidence type="ECO:0000256" key="4">
    <source>
        <dbReference type="ARBA" id="ARBA00022692"/>
    </source>
</evidence>
<feature type="transmembrane region" description="Helical" evidence="7">
    <location>
        <begin position="307"/>
        <end position="324"/>
    </location>
</feature>
<reference evidence="9 10" key="1">
    <citation type="submission" date="2023-10" db="EMBL/GenBank/DDBJ databases">
        <title>Screening of Alkalihalobacillus lindianensis BZ-TG-R113 and Its Alleviation of Salt Stress on Rapeseed Growth.</title>
        <authorList>
            <person name="Zhao B."/>
            <person name="Guo T."/>
        </authorList>
    </citation>
    <scope>NUCLEOTIDE SEQUENCE [LARGE SCALE GENOMIC DNA]</scope>
    <source>
        <strain evidence="9 10">BZ-TG-R113</strain>
    </source>
</reference>
<feature type="transmembrane region" description="Helical" evidence="7">
    <location>
        <begin position="117"/>
        <end position="142"/>
    </location>
</feature>
<evidence type="ECO:0000256" key="6">
    <source>
        <dbReference type="ARBA" id="ARBA00023136"/>
    </source>
</evidence>
<evidence type="ECO:0000313" key="9">
    <source>
        <dbReference type="EMBL" id="MDV2686211.1"/>
    </source>
</evidence>
<keyword evidence="2" id="KW-0813">Transport</keyword>
<name>A0ABU3XE99_9BACI</name>
<dbReference type="RefSeq" id="WP_317123378.1">
    <property type="nucleotide sequence ID" value="NZ_JAWJBA010000007.1"/>
</dbReference>
<keyword evidence="3" id="KW-1003">Cell membrane</keyword>
<evidence type="ECO:0000313" key="10">
    <source>
        <dbReference type="Proteomes" id="UP001287282"/>
    </source>
</evidence>
<feature type="domain" description="Major facilitator superfamily (MFS) profile" evidence="8">
    <location>
        <begin position="25"/>
        <end position="421"/>
    </location>
</feature>
<dbReference type="Proteomes" id="UP001287282">
    <property type="component" value="Unassembled WGS sequence"/>
</dbReference>
<feature type="transmembrane region" description="Helical" evidence="7">
    <location>
        <begin position="90"/>
        <end position="111"/>
    </location>
</feature>
<dbReference type="PANTHER" id="PTHR23513:SF6">
    <property type="entry name" value="MAJOR FACILITATOR SUPERFAMILY ASSOCIATED DOMAIN-CONTAINING PROTEIN"/>
    <property type="match status" value="1"/>
</dbReference>
<feature type="transmembrane region" description="Helical" evidence="7">
    <location>
        <begin position="367"/>
        <end position="385"/>
    </location>
</feature>
<dbReference type="InterPro" id="IPR036259">
    <property type="entry name" value="MFS_trans_sf"/>
</dbReference>
<dbReference type="PANTHER" id="PTHR23513">
    <property type="entry name" value="INTEGRAL MEMBRANE EFFLUX PROTEIN-RELATED"/>
    <property type="match status" value="1"/>
</dbReference>
<evidence type="ECO:0000256" key="5">
    <source>
        <dbReference type="ARBA" id="ARBA00022989"/>
    </source>
</evidence>
<feature type="transmembrane region" description="Helical" evidence="7">
    <location>
        <begin position="330"/>
        <end position="355"/>
    </location>
</feature>
<dbReference type="PROSITE" id="PS50850">
    <property type="entry name" value="MFS"/>
    <property type="match status" value="1"/>
</dbReference>
<dbReference type="EMBL" id="JAWJBA010000007">
    <property type="protein sequence ID" value="MDV2686211.1"/>
    <property type="molecule type" value="Genomic_DNA"/>
</dbReference>
<evidence type="ECO:0000256" key="1">
    <source>
        <dbReference type="ARBA" id="ARBA00004651"/>
    </source>
</evidence>
<feature type="transmembrane region" description="Helical" evidence="7">
    <location>
        <begin position="26"/>
        <end position="51"/>
    </location>
</feature>
<keyword evidence="5 7" id="KW-1133">Transmembrane helix</keyword>
<evidence type="ECO:0000259" key="8">
    <source>
        <dbReference type="PROSITE" id="PS50850"/>
    </source>
</evidence>
<dbReference type="CDD" id="cd06173">
    <property type="entry name" value="MFS_MefA_like"/>
    <property type="match status" value="1"/>
</dbReference>
<comment type="subcellular location">
    <subcellularLocation>
        <location evidence="1">Cell membrane</location>
        <topology evidence="1">Multi-pass membrane protein</topology>
    </subcellularLocation>
</comment>
<feature type="transmembrane region" description="Helical" evidence="7">
    <location>
        <begin position="185"/>
        <end position="203"/>
    </location>
</feature>
<gene>
    <name evidence="9" type="ORF">RYX56_17730</name>
</gene>
<dbReference type="Gene3D" id="1.20.1250.20">
    <property type="entry name" value="MFS general substrate transporter like domains"/>
    <property type="match status" value="1"/>
</dbReference>
<feature type="transmembrane region" description="Helical" evidence="7">
    <location>
        <begin position="280"/>
        <end position="300"/>
    </location>
</feature>
<evidence type="ECO:0000256" key="7">
    <source>
        <dbReference type="SAM" id="Phobius"/>
    </source>
</evidence>
<evidence type="ECO:0000256" key="2">
    <source>
        <dbReference type="ARBA" id="ARBA00022448"/>
    </source>
</evidence>
<comment type="caution">
    <text evidence="9">The sequence shown here is derived from an EMBL/GenBank/DDBJ whole genome shotgun (WGS) entry which is preliminary data.</text>
</comment>
<keyword evidence="4 7" id="KW-0812">Transmembrane</keyword>
<feature type="transmembrane region" description="Helical" evidence="7">
    <location>
        <begin position="391"/>
        <end position="416"/>
    </location>
</feature>
<feature type="transmembrane region" description="Helical" evidence="7">
    <location>
        <begin position="63"/>
        <end position="83"/>
    </location>
</feature>
<protein>
    <submittedName>
        <fullName evidence="9">MFS transporter</fullName>
    </submittedName>
</protein>
<dbReference type="SUPFAM" id="SSF103473">
    <property type="entry name" value="MFS general substrate transporter"/>
    <property type="match status" value="1"/>
</dbReference>